<dbReference type="EMBL" id="BAABFB010000024">
    <property type="protein sequence ID" value="GAA4475217.1"/>
    <property type="molecule type" value="Genomic_DNA"/>
</dbReference>
<feature type="transmembrane region" description="Helical" evidence="1">
    <location>
        <begin position="21"/>
        <end position="43"/>
    </location>
</feature>
<reference evidence="3" key="1">
    <citation type="journal article" date="2019" name="Int. J. Syst. Evol. Microbiol.">
        <title>The Global Catalogue of Microorganisms (GCM) 10K type strain sequencing project: providing services to taxonomists for standard genome sequencing and annotation.</title>
        <authorList>
            <consortium name="The Broad Institute Genomics Platform"/>
            <consortium name="The Broad Institute Genome Sequencing Center for Infectious Disease"/>
            <person name="Wu L."/>
            <person name="Ma J."/>
        </authorList>
    </citation>
    <scope>NUCLEOTIDE SEQUENCE [LARGE SCALE GENOMIC DNA]</scope>
    <source>
        <strain evidence="3">JCM 32206</strain>
    </source>
</reference>
<evidence type="ECO:0008006" key="4">
    <source>
        <dbReference type="Google" id="ProtNLM"/>
    </source>
</evidence>
<protein>
    <recommendedName>
        <fullName evidence="4">ATP synthase protein I</fullName>
    </recommendedName>
</protein>
<evidence type="ECO:0000313" key="3">
    <source>
        <dbReference type="Proteomes" id="UP001501183"/>
    </source>
</evidence>
<gene>
    <name evidence="2" type="ORF">GCM10023094_12350</name>
</gene>
<feature type="transmembrane region" description="Helical" evidence="1">
    <location>
        <begin position="49"/>
        <end position="71"/>
    </location>
</feature>
<feature type="transmembrane region" description="Helical" evidence="1">
    <location>
        <begin position="83"/>
        <end position="103"/>
    </location>
</feature>
<feature type="transmembrane region" description="Helical" evidence="1">
    <location>
        <begin position="109"/>
        <end position="128"/>
    </location>
</feature>
<keyword evidence="1" id="KW-0812">Transmembrane</keyword>
<comment type="caution">
    <text evidence="2">The sequence shown here is derived from an EMBL/GenBank/DDBJ whole genome shotgun (WGS) entry which is preliminary data.</text>
</comment>
<evidence type="ECO:0000313" key="2">
    <source>
        <dbReference type="EMBL" id="GAA4475217.1"/>
    </source>
</evidence>
<accession>A0ABP8NZ18</accession>
<sequence length="151" mass="15680">MWTVSFSPEPVPDPSAPLRAAVRWGVMGLAALAVVSAAVASLVAGWAGLWGALIGVAVGGGFILCTALAVLFTEKLPPATSGLILLGSWLLKMILAILVLGLLKGMDFYSKPALVIVIVLALVIVLGAETYGLLRVKVPYVDAPDQKSDEK</sequence>
<keyword evidence="1" id="KW-1133">Transmembrane helix</keyword>
<name>A0ABP8NZ18_9NOCA</name>
<proteinExistence type="predicted"/>
<dbReference type="Proteomes" id="UP001501183">
    <property type="component" value="Unassembled WGS sequence"/>
</dbReference>
<dbReference type="RefSeq" id="WP_345342901.1">
    <property type="nucleotide sequence ID" value="NZ_BAABFB010000024.1"/>
</dbReference>
<keyword evidence="1" id="KW-0472">Membrane</keyword>
<organism evidence="2 3">
    <name type="scientific">Rhodococcus olei</name>
    <dbReference type="NCBI Taxonomy" id="2161675"/>
    <lineage>
        <taxon>Bacteria</taxon>
        <taxon>Bacillati</taxon>
        <taxon>Actinomycetota</taxon>
        <taxon>Actinomycetes</taxon>
        <taxon>Mycobacteriales</taxon>
        <taxon>Nocardiaceae</taxon>
        <taxon>Rhodococcus</taxon>
    </lineage>
</organism>
<evidence type="ECO:0000256" key="1">
    <source>
        <dbReference type="SAM" id="Phobius"/>
    </source>
</evidence>
<keyword evidence="3" id="KW-1185">Reference proteome</keyword>